<dbReference type="InterPro" id="IPR000917">
    <property type="entry name" value="Sulfatase_N"/>
</dbReference>
<dbReference type="SUPFAM" id="SSF53649">
    <property type="entry name" value="Alkaline phosphatase-like"/>
    <property type="match status" value="1"/>
</dbReference>
<accession>A0A2S6HB52</accession>
<dbReference type="Proteomes" id="UP000237749">
    <property type="component" value="Unassembled WGS sequence"/>
</dbReference>
<dbReference type="PANTHER" id="PTHR45953">
    <property type="entry name" value="IDURONATE 2-SULFATASE"/>
    <property type="match status" value="1"/>
</dbReference>
<dbReference type="OrthoDB" id="9762324at2"/>
<protein>
    <submittedName>
        <fullName evidence="4">Arylsulfatase A-like enzyme</fullName>
    </submittedName>
</protein>
<dbReference type="InterPro" id="IPR017850">
    <property type="entry name" value="Alkaline_phosphatase_core_sf"/>
</dbReference>
<keyword evidence="1" id="KW-0479">Metal-binding</keyword>
<feature type="domain" description="Sulfatase N-terminal" evidence="3">
    <location>
        <begin position="7"/>
        <end position="348"/>
    </location>
</feature>
<dbReference type="Pfam" id="PF00884">
    <property type="entry name" value="Sulfatase"/>
    <property type="match status" value="1"/>
</dbReference>
<evidence type="ECO:0000313" key="5">
    <source>
        <dbReference type="Proteomes" id="UP000237749"/>
    </source>
</evidence>
<keyword evidence="2" id="KW-0378">Hydrolase</keyword>
<name>A0A2S6HB52_9FIRM</name>
<dbReference type="GO" id="GO:0005737">
    <property type="term" value="C:cytoplasm"/>
    <property type="evidence" value="ECO:0007669"/>
    <property type="project" value="TreeGrafter"/>
</dbReference>
<dbReference type="GO" id="GO:0004423">
    <property type="term" value="F:iduronate-2-sulfatase activity"/>
    <property type="evidence" value="ECO:0007669"/>
    <property type="project" value="TreeGrafter"/>
</dbReference>
<organism evidence="4 5">
    <name type="scientific">Lacrimispora xylanisolvens</name>
    <dbReference type="NCBI Taxonomy" id="384636"/>
    <lineage>
        <taxon>Bacteria</taxon>
        <taxon>Bacillati</taxon>
        <taxon>Bacillota</taxon>
        <taxon>Clostridia</taxon>
        <taxon>Lachnospirales</taxon>
        <taxon>Lachnospiraceae</taxon>
        <taxon>Lacrimispora</taxon>
    </lineage>
</organism>
<dbReference type="Gene3D" id="3.40.720.10">
    <property type="entry name" value="Alkaline Phosphatase, subunit A"/>
    <property type="match status" value="1"/>
</dbReference>
<keyword evidence="5" id="KW-1185">Reference proteome</keyword>
<comment type="caution">
    <text evidence="4">The sequence shown here is derived from an EMBL/GenBank/DDBJ whole genome shotgun (WGS) entry which is preliminary data.</text>
</comment>
<dbReference type="EMBL" id="PTJA01000022">
    <property type="protein sequence ID" value="PPK74724.1"/>
    <property type="molecule type" value="Genomic_DNA"/>
</dbReference>
<evidence type="ECO:0000259" key="3">
    <source>
        <dbReference type="Pfam" id="PF00884"/>
    </source>
</evidence>
<dbReference type="CDD" id="cd16150">
    <property type="entry name" value="sulfatase_like"/>
    <property type="match status" value="1"/>
</dbReference>
<dbReference type="GO" id="GO:0046872">
    <property type="term" value="F:metal ion binding"/>
    <property type="evidence" value="ECO:0007669"/>
    <property type="project" value="UniProtKB-KW"/>
</dbReference>
<dbReference type="PANTHER" id="PTHR45953:SF1">
    <property type="entry name" value="IDURONATE 2-SULFATASE"/>
    <property type="match status" value="1"/>
</dbReference>
<evidence type="ECO:0000256" key="1">
    <source>
        <dbReference type="ARBA" id="ARBA00022723"/>
    </source>
</evidence>
<gene>
    <name evidence="4" type="ORF">BXY41_12212</name>
</gene>
<reference evidence="4 5" key="1">
    <citation type="submission" date="2018-02" db="EMBL/GenBank/DDBJ databases">
        <title>Genomic Encyclopedia of Archaeal and Bacterial Type Strains, Phase II (KMG-II): from individual species to whole genera.</title>
        <authorList>
            <person name="Goeker M."/>
        </authorList>
    </citation>
    <scope>NUCLEOTIDE SEQUENCE [LARGE SCALE GENOMIC DNA]</scope>
    <source>
        <strain evidence="4 5">DSM 3808</strain>
    </source>
</reference>
<sequence>MEKRPHIIIFNPDEMRSDCLAHLGQNKAARTPFLDEFARTEAVSFRNAFCQNTVCVPSRCSFFTGLYPHVGGHRTMQHLLRSHEPSLFSQLKDAGYYVWMNTRNDLIAGQIPGLMEEHATEIYYGEECPKPPGPEKKDFRGQMGDKNYYSHYEGRLLTDENGIHYSDDDGVVDAAIDRIFHRVNDQPLCMFLGLMYPHTPYAVEEPYFSAIDRSLLPGRAAAGRDKPEMETALKNLMAMNSYTEQDWDELRACYLGMCMKVDEQFRRLCDALKEAGIYDDCAIFFLSDHGDYAGDFDLPEKSQNTFEDCLTKVPLLIKPPMGERVDAGISDSLVELVDFYATVMDYTNTAPSHDHFGKSLKPVVLDRSVQLRDTVFCEGGRMPWETQADEYHPAAGSSGVIPKTSMYWPRQTAQLDPDAHCKGTMIRDHFYKYVHRSNGRHEFYDLQSDPLEENNVYGNPEHETKTMEFRLRLLDWYQQTCDIVPRDCDRRMSDRMMWSKLKQDCPPQLEEQAWEMIRDGKGMAYIKAQLAAMQTEN</sequence>
<dbReference type="RefSeq" id="WP_104439792.1">
    <property type="nucleotide sequence ID" value="NZ_PTJA01000022.1"/>
</dbReference>
<evidence type="ECO:0000313" key="4">
    <source>
        <dbReference type="EMBL" id="PPK74724.1"/>
    </source>
</evidence>
<evidence type="ECO:0000256" key="2">
    <source>
        <dbReference type="ARBA" id="ARBA00022801"/>
    </source>
</evidence>
<dbReference type="AlphaFoldDB" id="A0A2S6HB52"/>
<proteinExistence type="predicted"/>